<reference evidence="2" key="1">
    <citation type="submission" date="2019-08" db="EMBL/GenBank/DDBJ databases">
        <authorList>
            <person name="Kucharzyk K."/>
            <person name="Murdoch R.W."/>
            <person name="Higgins S."/>
            <person name="Loffler F."/>
        </authorList>
    </citation>
    <scope>NUCLEOTIDE SEQUENCE</scope>
</reference>
<dbReference type="AlphaFoldDB" id="A0A645JBM4"/>
<proteinExistence type="predicted"/>
<sequence length="126" mass="13756">MCACGKAAQNPAFPDQIAEHQEADQFSALRRNGSRHHRNKDGEQNAGGVGNRLGVIGHTDHPLFFRGTKANHRRLNDGHQGHIAIGRHHNRPLIGGLKIVGYIYAGGAIRRANDGDAGRILKLEPY</sequence>
<protein>
    <submittedName>
        <fullName evidence="2">Uncharacterized protein</fullName>
    </submittedName>
</protein>
<evidence type="ECO:0000313" key="2">
    <source>
        <dbReference type="EMBL" id="MPN57784.1"/>
    </source>
</evidence>
<comment type="caution">
    <text evidence="2">The sequence shown here is derived from an EMBL/GenBank/DDBJ whole genome shotgun (WGS) entry which is preliminary data.</text>
</comment>
<accession>A0A645JBM4</accession>
<gene>
    <name evidence="2" type="ORF">SDC9_205478</name>
</gene>
<evidence type="ECO:0000256" key="1">
    <source>
        <dbReference type="SAM" id="MobiDB-lite"/>
    </source>
</evidence>
<name>A0A645JBM4_9ZZZZ</name>
<feature type="region of interest" description="Disordered" evidence="1">
    <location>
        <begin position="27"/>
        <end position="50"/>
    </location>
</feature>
<dbReference type="EMBL" id="VSSQ01129767">
    <property type="protein sequence ID" value="MPN57784.1"/>
    <property type="molecule type" value="Genomic_DNA"/>
</dbReference>
<organism evidence="2">
    <name type="scientific">bioreactor metagenome</name>
    <dbReference type="NCBI Taxonomy" id="1076179"/>
    <lineage>
        <taxon>unclassified sequences</taxon>
        <taxon>metagenomes</taxon>
        <taxon>ecological metagenomes</taxon>
    </lineage>
</organism>